<reference evidence="5 6" key="1">
    <citation type="submission" date="2015-12" db="EMBL/GenBank/DDBJ databases">
        <title>Dictyostelia acquired genes for synthesis and detection of signals that induce cell-type specialization by lateral gene transfer from prokaryotes.</title>
        <authorList>
            <person name="Gloeckner G."/>
            <person name="Schaap P."/>
        </authorList>
    </citation>
    <scope>NUCLEOTIDE SEQUENCE [LARGE SCALE GENOMIC DNA]</scope>
    <source>
        <strain evidence="5 6">TK</strain>
    </source>
</reference>
<dbReference type="Gene3D" id="3.90.470.10">
    <property type="entry name" value="Ribosomal protein L22/L17"/>
    <property type="match status" value="1"/>
</dbReference>
<evidence type="ECO:0000313" key="5">
    <source>
        <dbReference type="EMBL" id="KYR02482.1"/>
    </source>
</evidence>
<dbReference type="InterPro" id="IPR036394">
    <property type="entry name" value="Ribosomal_uL22_sf"/>
</dbReference>
<dbReference type="OMA" id="THAKYDG"/>
<dbReference type="AlphaFoldDB" id="A0A152A8E1"/>
<evidence type="ECO:0000313" key="6">
    <source>
        <dbReference type="Proteomes" id="UP000076078"/>
    </source>
</evidence>
<comment type="caution">
    <text evidence="5">The sequence shown here is derived from an EMBL/GenBank/DDBJ whole genome shotgun (WGS) entry which is preliminary data.</text>
</comment>
<evidence type="ECO:0000256" key="2">
    <source>
        <dbReference type="ARBA" id="ARBA00022980"/>
    </source>
</evidence>
<dbReference type="InterPro" id="IPR018260">
    <property type="entry name" value="Ribosomal_uL22_CS"/>
</dbReference>
<dbReference type="CDD" id="cd00336">
    <property type="entry name" value="Ribosomal_L22"/>
    <property type="match status" value="1"/>
</dbReference>
<dbReference type="SUPFAM" id="SSF54843">
    <property type="entry name" value="Ribosomal protein L22"/>
    <property type="match status" value="1"/>
</dbReference>
<dbReference type="Pfam" id="PF00237">
    <property type="entry name" value="Ribosomal_L22"/>
    <property type="match status" value="1"/>
</dbReference>
<dbReference type="Proteomes" id="UP000076078">
    <property type="component" value="Unassembled WGS sequence"/>
</dbReference>
<sequence length="258" mass="29501">MNNVFRNIKQVNSIYKVQNVNLYKNIQSMSFGNSLNKNIILSQKNNNSIDNRQNIYSNSNNSLGQLYYSTQTIPNTLKQSSTSSNIFAQSVEDLNKQTDSTIKSPKKQNATTKGGEKTVRVKLSNLGYSEYKLTALFRAITGLSYKEAIAQLTFCKLGPARKIKGLVTQARYVAEYQYDMNPDRLVVEQIWTGRSYYRKSVNYRARGSASVQRKPFCHITVQLREVPPVENEKKLGKFGKTHKTHAKYDGTFVYNKQY</sequence>
<dbReference type="InterPro" id="IPR047867">
    <property type="entry name" value="Ribosomal_uL22_bac/org-type"/>
</dbReference>
<evidence type="ECO:0000256" key="4">
    <source>
        <dbReference type="RuleBase" id="RU004005"/>
    </source>
</evidence>
<evidence type="ECO:0000256" key="1">
    <source>
        <dbReference type="ARBA" id="ARBA00009451"/>
    </source>
</evidence>
<keyword evidence="3 4" id="KW-0687">Ribonucleoprotein</keyword>
<dbReference type="PANTHER" id="PTHR13501">
    <property type="entry name" value="CHLOROPLAST 50S RIBOSOMAL PROTEIN L22-RELATED"/>
    <property type="match status" value="1"/>
</dbReference>
<dbReference type="EMBL" id="LODT01000004">
    <property type="protein sequence ID" value="KYR02482.1"/>
    <property type="molecule type" value="Genomic_DNA"/>
</dbReference>
<accession>A0A152A8E1</accession>
<dbReference type="InterPro" id="IPR001063">
    <property type="entry name" value="Ribosomal_uL22"/>
</dbReference>
<dbReference type="GO" id="GO:0003735">
    <property type="term" value="F:structural constituent of ribosome"/>
    <property type="evidence" value="ECO:0007669"/>
    <property type="project" value="InterPro"/>
</dbReference>
<organism evidence="5 6">
    <name type="scientific">Tieghemostelium lacteum</name>
    <name type="common">Slime mold</name>
    <name type="synonym">Dictyostelium lacteum</name>
    <dbReference type="NCBI Taxonomy" id="361077"/>
    <lineage>
        <taxon>Eukaryota</taxon>
        <taxon>Amoebozoa</taxon>
        <taxon>Evosea</taxon>
        <taxon>Eumycetozoa</taxon>
        <taxon>Dictyostelia</taxon>
        <taxon>Dictyosteliales</taxon>
        <taxon>Raperosteliaceae</taxon>
        <taxon>Tieghemostelium</taxon>
    </lineage>
</organism>
<dbReference type="GO" id="GO:0015934">
    <property type="term" value="C:large ribosomal subunit"/>
    <property type="evidence" value="ECO:0007669"/>
    <property type="project" value="InterPro"/>
</dbReference>
<dbReference type="STRING" id="361077.A0A152A8E1"/>
<dbReference type="PANTHER" id="PTHR13501:SF10">
    <property type="entry name" value="LARGE RIBOSOMAL SUBUNIT PROTEIN UL22M"/>
    <property type="match status" value="1"/>
</dbReference>
<dbReference type="GO" id="GO:0006412">
    <property type="term" value="P:translation"/>
    <property type="evidence" value="ECO:0007669"/>
    <property type="project" value="InterPro"/>
</dbReference>
<name>A0A152A8E1_TIELA</name>
<dbReference type="FunCoup" id="A0A152A8E1">
    <property type="interactions" value="196"/>
</dbReference>
<gene>
    <name evidence="5" type="ORF">DLAC_01322</name>
</gene>
<evidence type="ECO:0000256" key="3">
    <source>
        <dbReference type="ARBA" id="ARBA00023274"/>
    </source>
</evidence>
<keyword evidence="2 4" id="KW-0689">Ribosomal protein</keyword>
<keyword evidence="6" id="KW-1185">Reference proteome</keyword>
<protein>
    <submittedName>
        <fullName evidence="5">Ribosomal protein L22</fullName>
    </submittedName>
</protein>
<dbReference type="PROSITE" id="PS00464">
    <property type="entry name" value="RIBOSOMAL_L22"/>
    <property type="match status" value="1"/>
</dbReference>
<comment type="similarity">
    <text evidence="1 4">Belongs to the universal ribosomal protein uL22 family.</text>
</comment>
<dbReference type="InParanoid" id="A0A152A8E1"/>
<dbReference type="OrthoDB" id="416470at2759"/>
<proteinExistence type="inferred from homology"/>